<comment type="caution">
    <text evidence="3">The sequence shown here is derived from an EMBL/GenBank/DDBJ whole genome shotgun (WGS) entry which is preliminary data.</text>
</comment>
<organism evidence="3 4">
    <name type="scientific">Hydrogeniiclostridium mannosilyticum</name>
    <dbReference type="NCBI Taxonomy" id="2764322"/>
    <lineage>
        <taxon>Bacteria</taxon>
        <taxon>Bacillati</taxon>
        <taxon>Bacillota</taxon>
        <taxon>Clostridia</taxon>
        <taxon>Eubacteriales</taxon>
        <taxon>Acutalibacteraceae</taxon>
        <taxon>Hydrogeniiclostridium</taxon>
    </lineage>
</organism>
<dbReference type="GO" id="GO:0001681">
    <property type="term" value="F:sialate O-acetylesterase activity"/>
    <property type="evidence" value="ECO:0007669"/>
    <property type="project" value="InterPro"/>
</dbReference>
<feature type="domain" description="Sialate O-acetylesterase" evidence="2">
    <location>
        <begin position="120"/>
        <end position="375"/>
    </location>
</feature>
<dbReference type="AlphaFoldDB" id="A0A328UHR7"/>
<keyword evidence="1" id="KW-0378">Hydrolase</keyword>
<reference evidence="3 4" key="1">
    <citation type="submission" date="2018-06" db="EMBL/GenBank/DDBJ databases">
        <title>Noncontiguous genome sequence of Ruminococcaceae bacterium ASD2818.</title>
        <authorList>
            <person name="Chaplin A.V."/>
            <person name="Sokolova S.R."/>
            <person name="Kochetkova T.O."/>
            <person name="Goltsov A.Y."/>
            <person name="Trofimov D.Y."/>
            <person name="Efimov B.A."/>
        </authorList>
    </citation>
    <scope>NUCLEOTIDE SEQUENCE [LARGE SCALE GENOMIC DNA]</scope>
    <source>
        <strain evidence="3 4">ASD2818</strain>
    </source>
</reference>
<proteinExistence type="predicted"/>
<accession>A0A328UHR7</accession>
<evidence type="ECO:0000313" key="3">
    <source>
        <dbReference type="EMBL" id="RAQ30769.1"/>
    </source>
</evidence>
<dbReference type="SUPFAM" id="SSF52266">
    <property type="entry name" value="SGNH hydrolase"/>
    <property type="match status" value="1"/>
</dbReference>
<dbReference type="InterPro" id="IPR039329">
    <property type="entry name" value="SIAE"/>
</dbReference>
<dbReference type="Gene3D" id="3.40.50.1110">
    <property type="entry name" value="SGNH hydrolase"/>
    <property type="match status" value="1"/>
</dbReference>
<dbReference type="RefSeq" id="WP_112331963.1">
    <property type="nucleotide sequence ID" value="NZ_QLYR01000001.1"/>
</dbReference>
<gene>
    <name evidence="3" type="ORF">DPQ25_04620</name>
</gene>
<dbReference type="Pfam" id="PF03629">
    <property type="entry name" value="SASA"/>
    <property type="match status" value="1"/>
</dbReference>
<evidence type="ECO:0000256" key="1">
    <source>
        <dbReference type="ARBA" id="ARBA00022801"/>
    </source>
</evidence>
<sequence>MKELITAERAPAMPQRNSIPEAAVKTEKAPLCLPEWKVAGIFSSHMVLQRERPITIWGWSRHTGAVVTGVWGEETVSAAVDETGRFELVFQPRAASFAPSRMTVASAYGSDTFEDVLSGDVWVVGGQSNAELALAPCLGDTPEIAQTLREDHPFRLFTQTQAYAVECKQFYHEPARDVINPEWRWQRPGPEAAKSFSAIGYYFARLLTEHVPVPVGVVMMCAGGACLRELMPLELAHERGYTEGANMPAGGYYNTLIAPLLGLQFKGQLFFQGESEGIWKEMALAYDGDLAAFVADERQRFGFNFSFYNVQLSSYREECDAHFQHLYWVRSRQLMALEQIPNSYLAVSRDLGSRPEDADFAHSPHKYPLAQRLAALALAGDYGVGGLDAAYSPLPLSAVRRGGEAVVTFRCVNGGLSTLDAAPPAGFSVLDAAGAQIPVQARITASDTVCVQLPEGMDIAEVHFAMTNMAYAAQGNLCGGSGLPAPAFALPLQND</sequence>
<protein>
    <recommendedName>
        <fullName evidence="2">Sialate O-acetylesterase domain-containing protein</fullName>
    </recommendedName>
</protein>
<dbReference type="InterPro" id="IPR005181">
    <property type="entry name" value="SASA"/>
</dbReference>
<keyword evidence="4" id="KW-1185">Reference proteome</keyword>
<dbReference type="InterPro" id="IPR036514">
    <property type="entry name" value="SGNH_hydro_sf"/>
</dbReference>
<evidence type="ECO:0000313" key="4">
    <source>
        <dbReference type="Proteomes" id="UP000249377"/>
    </source>
</evidence>
<evidence type="ECO:0000259" key="2">
    <source>
        <dbReference type="Pfam" id="PF03629"/>
    </source>
</evidence>
<name>A0A328UHR7_9FIRM</name>
<dbReference type="EMBL" id="QLYR01000001">
    <property type="protein sequence ID" value="RAQ30769.1"/>
    <property type="molecule type" value="Genomic_DNA"/>
</dbReference>
<dbReference type="Proteomes" id="UP000249377">
    <property type="component" value="Unassembled WGS sequence"/>
</dbReference>
<dbReference type="PANTHER" id="PTHR22901:SF0">
    <property type="entry name" value="SIALATE O-ACETYLESTERASE"/>
    <property type="match status" value="1"/>
</dbReference>
<dbReference type="GO" id="GO:0005975">
    <property type="term" value="P:carbohydrate metabolic process"/>
    <property type="evidence" value="ECO:0007669"/>
    <property type="project" value="TreeGrafter"/>
</dbReference>
<dbReference type="PANTHER" id="PTHR22901">
    <property type="entry name" value="SIALATE O-ACETYLESTERASE"/>
    <property type="match status" value="1"/>
</dbReference>